<evidence type="ECO:0000256" key="1">
    <source>
        <dbReference type="SAM" id="SignalP"/>
    </source>
</evidence>
<reference evidence="2" key="1">
    <citation type="submission" date="2012-03" db="EMBL/GenBank/DDBJ databases">
        <title>Complete sequence of Fervidobacterium pennivorans DSM 9078.</title>
        <authorList>
            <consortium name="US DOE Joint Genome Institute"/>
            <person name="Lucas S."/>
            <person name="Han J."/>
            <person name="Lapidus A."/>
            <person name="Cheng J.-F."/>
            <person name="Goodwin L."/>
            <person name="Pitluck S."/>
            <person name="Peters L."/>
            <person name="Ovchinnikova G."/>
            <person name="Lu M."/>
            <person name="Detter J.C."/>
            <person name="Han C."/>
            <person name="Tapia R."/>
            <person name="Land M."/>
            <person name="Hauser L."/>
            <person name="Kyrpides N."/>
            <person name="Ivanova N."/>
            <person name="Pagani I."/>
            <person name="Noll K.M."/>
            <person name="Woyke T."/>
        </authorList>
    </citation>
    <scope>NUCLEOTIDE SEQUENCE</scope>
    <source>
        <strain evidence="2">DSM 9078</strain>
    </source>
</reference>
<dbReference type="PATRIC" id="fig|771875.3.peg.1556"/>
<dbReference type="AlphaFoldDB" id="H9UDL3"/>
<dbReference type="Proteomes" id="UP000007384">
    <property type="component" value="Chromosome"/>
</dbReference>
<keyword evidence="1" id="KW-0732">Signal</keyword>
<organism evidence="2 3">
    <name type="scientific">Fervidobacterium pennivorans (strain DSM 9078 / Ven5)</name>
    <dbReference type="NCBI Taxonomy" id="771875"/>
    <lineage>
        <taxon>Bacteria</taxon>
        <taxon>Thermotogati</taxon>
        <taxon>Thermotogota</taxon>
        <taxon>Thermotogae</taxon>
        <taxon>Thermotogales</taxon>
        <taxon>Fervidobacteriaceae</taxon>
        <taxon>Fervidobacterium</taxon>
    </lineage>
</organism>
<dbReference type="HOGENOM" id="CLU_986078_0_0_0"/>
<evidence type="ECO:0000313" key="3">
    <source>
        <dbReference type="Proteomes" id="UP000007384"/>
    </source>
</evidence>
<name>H9UDL3_FERPD</name>
<keyword evidence="3" id="KW-1185">Reference proteome</keyword>
<feature type="signal peptide" evidence="1">
    <location>
        <begin position="1"/>
        <end position="22"/>
    </location>
</feature>
<dbReference type="RefSeq" id="WP_014452042.1">
    <property type="nucleotide sequence ID" value="NC_017095.1"/>
</dbReference>
<gene>
    <name evidence="2" type="ordered locus">Ferpe_1538</name>
</gene>
<dbReference type="OrthoDB" id="42134at2"/>
<dbReference type="KEGG" id="fpe:Ferpe_1538"/>
<dbReference type="STRING" id="771875.Ferpe_1538"/>
<protein>
    <submittedName>
        <fullName evidence="2">Uncharacterized protein</fullName>
    </submittedName>
</protein>
<evidence type="ECO:0000313" key="2">
    <source>
        <dbReference type="EMBL" id="AFG35606.1"/>
    </source>
</evidence>
<feature type="chain" id="PRO_5003622694" evidence="1">
    <location>
        <begin position="23"/>
        <end position="282"/>
    </location>
</feature>
<dbReference type="EMBL" id="CP003260">
    <property type="protein sequence ID" value="AFG35606.1"/>
    <property type="molecule type" value="Genomic_DNA"/>
</dbReference>
<accession>H9UDL3</accession>
<proteinExistence type="predicted"/>
<sequence length="282" mass="31690">MVDKKVSLAVFLFGLFSALVLAQSATNVSSSVTSEDKYIAIFENEDLQILVELQHYGSTNLIQLAQKVLKITFVNKQEVPIKIIWDESVFTDNNGKPARLIKEGQRFIVSDQPQVPSILPPGERASFLAVPQSHITYSSSSGWFVTGISGNIRKRTLMIAYEINSVKKYAKMEIDFETVIASKSAPDRLTFPTLSYLSPVSNTQGETIGYKGISFTLLGYVSRNYYNPMKPGSWNNFWQWGTIALFIPYIGIGTEYVNNDNSFTFSLYTIYILPIIDFAFSF</sequence>